<name>A0A8T2TRX7_CERRI</name>
<dbReference type="FunFam" id="3.40.630.10:FF:000064">
    <property type="entry name" value="Carboxypeptidase A6"/>
    <property type="match status" value="1"/>
</dbReference>
<dbReference type="OMA" id="PETRIMR"/>
<feature type="active site" description="Proton donor/acceptor" evidence="3">
    <location>
        <position position="292"/>
    </location>
</feature>
<gene>
    <name evidence="7" type="ORF">KP509_11G059300</name>
</gene>
<dbReference type="Pfam" id="PF00246">
    <property type="entry name" value="Peptidase_M14"/>
    <property type="match status" value="1"/>
</dbReference>
<dbReference type="CDD" id="cd06227">
    <property type="entry name" value="M14-CPA-like"/>
    <property type="match status" value="1"/>
</dbReference>
<reference evidence="7" key="1">
    <citation type="submission" date="2021-08" db="EMBL/GenBank/DDBJ databases">
        <title>WGS assembly of Ceratopteris richardii.</title>
        <authorList>
            <person name="Marchant D.B."/>
            <person name="Chen G."/>
            <person name="Jenkins J."/>
            <person name="Shu S."/>
            <person name="Leebens-Mack J."/>
            <person name="Grimwood J."/>
            <person name="Schmutz J."/>
            <person name="Soltis P."/>
            <person name="Soltis D."/>
            <person name="Chen Z.-H."/>
        </authorList>
    </citation>
    <scope>NUCLEOTIDE SEQUENCE</scope>
    <source>
        <strain evidence="7">Whitten #5841</strain>
        <tissue evidence="7">Leaf</tissue>
    </source>
</reference>
<evidence type="ECO:0000256" key="5">
    <source>
        <dbReference type="SAM" id="SignalP"/>
    </source>
</evidence>
<dbReference type="Proteomes" id="UP000825935">
    <property type="component" value="Chromosome 11"/>
</dbReference>
<dbReference type="AlphaFoldDB" id="A0A8T2TRX7"/>
<feature type="signal peptide" evidence="5">
    <location>
        <begin position="1"/>
        <end position="16"/>
    </location>
</feature>
<dbReference type="GO" id="GO:0005615">
    <property type="term" value="C:extracellular space"/>
    <property type="evidence" value="ECO:0007669"/>
    <property type="project" value="TreeGrafter"/>
</dbReference>
<evidence type="ECO:0000256" key="1">
    <source>
        <dbReference type="ARBA" id="ARBA00001947"/>
    </source>
</evidence>
<comment type="caution">
    <text evidence="7">The sequence shown here is derived from an EMBL/GenBank/DDBJ whole genome shotgun (WGS) entry which is preliminary data.</text>
</comment>
<accession>A0A8T2TRX7</accession>
<dbReference type="PANTHER" id="PTHR11705:SF119">
    <property type="entry name" value="OS02G0119300 PROTEIN"/>
    <property type="match status" value="1"/>
</dbReference>
<comment type="cofactor">
    <cofactor evidence="1">
        <name>Zn(2+)</name>
        <dbReference type="ChEBI" id="CHEBI:29105"/>
    </cofactor>
</comment>
<dbReference type="GO" id="GO:0004181">
    <property type="term" value="F:metallocarboxypeptidase activity"/>
    <property type="evidence" value="ECO:0007669"/>
    <property type="project" value="InterPro"/>
</dbReference>
<feature type="chain" id="PRO_5035914348" description="Peptidase M14 domain-containing protein" evidence="5">
    <location>
        <begin position="17"/>
        <end position="417"/>
    </location>
</feature>
<evidence type="ECO:0000313" key="7">
    <source>
        <dbReference type="EMBL" id="KAH7425532.1"/>
    </source>
</evidence>
<dbReference type="GO" id="GO:0006508">
    <property type="term" value="P:proteolysis"/>
    <property type="evidence" value="ECO:0007669"/>
    <property type="project" value="InterPro"/>
</dbReference>
<keyword evidence="4" id="KW-0812">Transmembrane</keyword>
<dbReference type="SMART" id="SM00631">
    <property type="entry name" value="Zn_pept"/>
    <property type="match status" value="1"/>
</dbReference>
<dbReference type="PROSITE" id="PS52035">
    <property type="entry name" value="PEPTIDASE_M14"/>
    <property type="match status" value="1"/>
</dbReference>
<organism evidence="7 8">
    <name type="scientific">Ceratopteris richardii</name>
    <name type="common">Triangle waterfern</name>
    <dbReference type="NCBI Taxonomy" id="49495"/>
    <lineage>
        <taxon>Eukaryota</taxon>
        <taxon>Viridiplantae</taxon>
        <taxon>Streptophyta</taxon>
        <taxon>Embryophyta</taxon>
        <taxon>Tracheophyta</taxon>
        <taxon>Polypodiopsida</taxon>
        <taxon>Polypodiidae</taxon>
        <taxon>Polypodiales</taxon>
        <taxon>Pteridineae</taxon>
        <taxon>Pteridaceae</taxon>
        <taxon>Parkerioideae</taxon>
        <taxon>Ceratopteris</taxon>
    </lineage>
</organism>
<comment type="similarity">
    <text evidence="2 3">Belongs to the peptidase M14 family.</text>
</comment>
<dbReference type="PANTHER" id="PTHR11705">
    <property type="entry name" value="PROTEASE FAMILY M14 CARBOXYPEPTIDASE A,B"/>
    <property type="match status" value="1"/>
</dbReference>
<evidence type="ECO:0000256" key="2">
    <source>
        <dbReference type="ARBA" id="ARBA00005988"/>
    </source>
</evidence>
<dbReference type="GO" id="GO:0008270">
    <property type="term" value="F:zinc ion binding"/>
    <property type="evidence" value="ECO:0007669"/>
    <property type="project" value="InterPro"/>
</dbReference>
<feature type="domain" description="Peptidase M14" evidence="6">
    <location>
        <begin position="30"/>
        <end position="318"/>
    </location>
</feature>
<keyword evidence="8" id="KW-1185">Reference proteome</keyword>
<evidence type="ECO:0000313" key="8">
    <source>
        <dbReference type="Proteomes" id="UP000825935"/>
    </source>
</evidence>
<feature type="transmembrane region" description="Helical" evidence="4">
    <location>
        <begin position="378"/>
        <end position="397"/>
    </location>
</feature>
<evidence type="ECO:0000256" key="3">
    <source>
        <dbReference type="PROSITE-ProRule" id="PRU01379"/>
    </source>
</evidence>
<protein>
    <recommendedName>
        <fullName evidence="6">Peptidase M14 domain-containing protein</fullName>
    </recommendedName>
</protein>
<proteinExistence type="inferred from homology"/>
<dbReference type="EMBL" id="CM035416">
    <property type="protein sequence ID" value="KAH7425532.1"/>
    <property type="molecule type" value="Genomic_DNA"/>
</dbReference>
<evidence type="ECO:0000259" key="6">
    <source>
        <dbReference type="PROSITE" id="PS52035"/>
    </source>
</evidence>
<keyword evidence="4" id="KW-1133">Transmembrane helix</keyword>
<keyword evidence="4" id="KW-0472">Membrane</keyword>
<sequence>MSAVFVALLLLPVLMAETAEKKNITTINKEIYHQSDVLLQEIQAIASRNQEKMLIEFRKSEVDGYKAEIMVVTIQHGLNITMEGSKYRILLSFGQHGRELITSEVALRLIGILMGEKEPAIVDNQKTLMILQKMIIKIIPLENYNGRKIVETGQLCERKNGRGVDINRNWSIDWGKKEQDFDPAEEYPGSAPFSEPETRIMRDLADSFEPHLWINVHSGMQALFMPYDHKNDLPHPRFMKPMKHLLQELNQLHCYNSCVIGSGGGSVGYLAHGTATDYMYEALGVPLAFTFEIYGDSEAPSSDCFRMFNPVSTAMFENVVTNWSMAFVNIFTKLQGVLMSLPKAENDYLFGRNFRLRNRFGVRYSAGTREWDNHIGTLFEFILLFSISYLAFVWYMYRKRDRLSIPSLRATFPSSSN</sequence>
<keyword evidence="5" id="KW-0732">Signal</keyword>
<dbReference type="OrthoDB" id="3626597at2759"/>
<evidence type="ECO:0000256" key="4">
    <source>
        <dbReference type="SAM" id="Phobius"/>
    </source>
</evidence>
<dbReference type="InterPro" id="IPR034269">
    <property type="entry name" value="At5g42320_M14_CPD"/>
</dbReference>
<dbReference type="SUPFAM" id="SSF53187">
    <property type="entry name" value="Zn-dependent exopeptidases"/>
    <property type="match status" value="1"/>
</dbReference>
<dbReference type="Gene3D" id="3.40.630.10">
    <property type="entry name" value="Zn peptidases"/>
    <property type="match status" value="1"/>
</dbReference>
<dbReference type="InterPro" id="IPR000834">
    <property type="entry name" value="Peptidase_M14"/>
</dbReference>